<feature type="transmembrane region" description="Helical" evidence="1">
    <location>
        <begin position="6"/>
        <end position="25"/>
    </location>
</feature>
<feature type="transmembrane region" description="Helical" evidence="1">
    <location>
        <begin position="164"/>
        <end position="187"/>
    </location>
</feature>
<feature type="transmembrane region" description="Helical" evidence="1">
    <location>
        <begin position="32"/>
        <end position="52"/>
    </location>
</feature>
<feature type="transmembrane region" description="Helical" evidence="1">
    <location>
        <begin position="193"/>
        <end position="214"/>
    </location>
</feature>
<evidence type="ECO:0000313" key="2">
    <source>
        <dbReference type="EMBL" id="SCW82472.1"/>
    </source>
</evidence>
<keyword evidence="1" id="KW-0812">Transmembrane</keyword>
<proteinExistence type="predicted"/>
<keyword evidence="1" id="KW-0472">Membrane</keyword>
<protein>
    <submittedName>
        <fullName evidence="2">Uncharacterized protein</fullName>
    </submittedName>
</protein>
<dbReference type="OrthoDB" id="2607892at2"/>
<feature type="transmembrane region" description="Helical" evidence="1">
    <location>
        <begin position="83"/>
        <end position="105"/>
    </location>
</feature>
<accession>A0A1G4TMF3</accession>
<sequence>MELAISIALSTLETVTIFVLVMVSFRYRQSYRLLAVTGLGLVLAVFSLWARMVLMQPVFDMLFQLIVMYIYLKFVYRIRWFDASIMLCFGYSMYLLLQNLVILFFKFGYGYFLEDYHDITGDRTFMLQVVTFPLGLGIAWIIKKKNGGFTFISSHMPRSMKWTAINRNILGSLICSGAILVIGFISTGYGYQLTYFTFLTLLFIFFVYLLLLFFQKDYSE</sequence>
<gene>
    <name evidence="2" type="ORF">SAMN04487970_105811</name>
</gene>
<name>A0A1G4TMF3_9BACL</name>
<dbReference type="EMBL" id="FMTT01000058">
    <property type="protein sequence ID" value="SCW82472.1"/>
    <property type="molecule type" value="Genomic_DNA"/>
</dbReference>
<dbReference type="Proteomes" id="UP000198601">
    <property type="component" value="Unassembled WGS sequence"/>
</dbReference>
<feature type="transmembrane region" description="Helical" evidence="1">
    <location>
        <begin position="125"/>
        <end position="143"/>
    </location>
</feature>
<evidence type="ECO:0000256" key="1">
    <source>
        <dbReference type="SAM" id="Phobius"/>
    </source>
</evidence>
<reference evidence="3" key="1">
    <citation type="submission" date="2016-10" db="EMBL/GenBank/DDBJ databases">
        <authorList>
            <person name="Varghese N."/>
            <person name="Submissions S."/>
        </authorList>
    </citation>
    <scope>NUCLEOTIDE SEQUENCE [LARGE SCALE GENOMIC DNA]</scope>
    <source>
        <strain evidence="3">CGMCC 1.8946</strain>
    </source>
</reference>
<keyword evidence="3" id="KW-1185">Reference proteome</keyword>
<evidence type="ECO:0000313" key="3">
    <source>
        <dbReference type="Proteomes" id="UP000198601"/>
    </source>
</evidence>
<dbReference type="RefSeq" id="WP_090676284.1">
    <property type="nucleotide sequence ID" value="NZ_FMTT01000058.1"/>
</dbReference>
<keyword evidence="1" id="KW-1133">Transmembrane helix</keyword>
<organism evidence="2 3">
    <name type="scientific">Paenibacillus tianmuensis</name>
    <dbReference type="NCBI Taxonomy" id="624147"/>
    <lineage>
        <taxon>Bacteria</taxon>
        <taxon>Bacillati</taxon>
        <taxon>Bacillota</taxon>
        <taxon>Bacilli</taxon>
        <taxon>Bacillales</taxon>
        <taxon>Paenibacillaceae</taxon>
        <taxon>Paenibacillus</taxon>
    </lineage>
</organism>
<feature type="transmembrane region" description="Helical" evidence="1">
    <location>
        <begin position="58"/>
        <end position="76"/>
    </location>
</feature>
<dbReference type="AlphaFoldDB" id="A0A1G4TMF3"/>